<protein>
    <submittedName>
        <fullName evidence="3">Class I SAM-dependent methyltransferase</fullName>
    </submittedName>
</protein>
<gene>
    <name evidence="3" type="ORF">GCM10020367_38530</name>
</gene>
<comment type="caution">
    <text evidence="3">The sequence shown here is derived from an EMBL/GenBank/DDBJ whole genome shotgun (WGS) entry which is preliminary data.</text>
</comment>
<dbReference type="SUPFAM" id="SSF53335">
    <property type="entry name" value="S-adenosyl-L-methionine-dependent methyltransferases"/>
    <property type="match status" value="1"/>
</dbReference>
<dbReference type="PANTHER" id="PTHR14741:SF32">
    <property type="entry name" value="TRIMETHYLGUANOSINE SYNTHASE"/>
    <property type="match status" value="1"/>
</dbReference>
<organism evidence="3 4">
    <name type="scientific">Streptomyces sannanensis</name>
    <dbReference type="NCBI Taxonomy" id="285536"/>
    <lineage>
        <taxon>Bacteria</taxon>
        <taxon>Bacillati</taxon>
        <taxon>Actinomycetota</taxon>
        <taxon>Actinomycetes</taxon>
        <taxon>Kitasatosporales</taxon>
        <taxon>Streptomycetaceae</taxon>
        <taxon>Streptomyces</taxon>
    </lineage>
</organism>
<dbReference type="RefSeq" id="WP_345039236.1">
    <property type="nucleotide sequence ID" value="NZ_BAAAYL010000001.1"/>
</dbReference>
<evidence type="ECO:0000259" key="2">
    <source>
        <dbReference type="Pfam" id="PF18096"/>
    </source>
</evidence>
<evidence type="ECO:0000259" key="1">
    <source>
        <dbReference type="Pfam" id="PF13649"/>
    </source>
</evidence>
<dbReference type="CDD" id="cd02440">
    <property type="entry name" value="AdoMet_MTases"/>
    <property type="match status" value="1"/>
</dbReference>
<dbReference type="GO" id="GO:0008168">
    <property type="term" value="F:methyltransferase activity"/>
    <property type="evidence" value="ECO:0007669"/>
    <property type="project" value="UniProtKB-KW"/>
</dbReference>
<dbReference type="EMBL" id="BAAAYL010000001">
    <property type="protein sequence ID" value="GAA3374482.1"/>
    <property type="molecule type" value="Genomic_DNA"/>
</dbReference>
<dbReference type="InterPro" id="IPR041698">
    <property type="entry name" value="Methyltransf_25"/>
</dbReference>
<dbReference type="PANTHER" id="PTHR14741">
    <property type="entry name" value="S-ADENOSYLMETHIONINE-DEPENDENT METHYLTRANSFERASE RELATED"/>
    <property type="match status" value="1"/>
</dbReference>
<dbReference type="Gene3D" id="3.40.50.150">
    <property type="entry name" value="Vaccinia Virus protein VP39"/>
    <property type="match status" value="1"/>
</dbReference>
<accession>A0ABP6SDZ2</accession>
<sequence>MGRVNDLDAFSALLTEEGRTLLAALRDYDPARELATATRLRRDHPAGLVSAALTQARLRQRAVAKFGAEDAHRMYFTPNGVEQATRASVAAYRARRFAGLGVRSLADLCCGIGGDAIALARAGISVLAVDRDPLTAAVARANAEALDLAGLIEVRCADVTEIDTAPYDAVFVDPARRGSRGRVFDPEAYSPPLSWAVGAARTAPRAALKIAPGIPHEAVPEDAEAEWISDHGDVKEAVLWFGTDPGTVRATLLPGPHTLAGSGLPDPAVRRTGRYLYEPDGAAIRAHLVAEVAAQVDGGLLDETIAYITSDELRPTPYATAYEITDELPFNLKKLKALLREREVGILTVKKRGSAVEPEELRRKVKPHGPYSATVFLTRVAGAPTMLIGHPATPRA</sequence>
<dbReference type="Pfam" id="PF13649">
    <property type="entry name" value="Methyltransf_25"/>
    <property type="match status" value="1"/>
</dbReference>
<reference evidence="4" key="1">
    <citation type="journal article" date="2019" name="Int. J. Syst. Evol. Microbiol.">
        <title>The Global Catalogue of Microorganisms (GCM) 10K type strain sequencing project: providing services to taxonomists for standard genome sequencing and annotation.</title>
        <authorList>
            <consortium name="The Broad Institute Genomics Platform"/>
            <consortium name="The Broad Institute Genome Sequencing Center for Infectious Disease"/>
            <person name="Wu L."/>
            <person name="Ma J."/>
        </authorList>
    </citation>
    <scope>NUCLEOTIDE SEQUENCE [LARGE SCALE GENOMIC DNA]</scope>
    <source>
        <strain evidence="4">JCM 9651</strain>
    </source>
</reference>
<evidence type="ECO:0000313" key="4">
    <source>
        <dbReference type="Proteomes" id="UP001499990"/>
    </source>
</evidence>
<keyword evidence="4" id="KW-1185">Reference proteome</keyword>
<dbReference type="Pfam" id="PF18096">
    <property type="entry name" value="Thump_like"/>
    <property type="match status" value="1"/>
</dbReference>
<evidence type="ECO:0000313" key="3">
    <source>
        <dbReference type="EMBL" id="GAA3374482.1"/>
    </source>
</evidence>
<dbReference type="InterPro" id="IPR029063">
    <property type="entry name" value="SAM-dependent_MTases_sf"/>
</dbReference>
<dbReference type="InterPro" id="IPR041497">
    <property type="entry name" value="Thump-like"/>
</dbReference>
<dbReference type="Proteomes" id="UP001499990">
    <property type="component" value="Unassembled WGS sequence"/>
</dbReference>
<feature type="domain" description="Methyltransferase" evidence="1">
    <location>
        <begin position="107"/>
        <end position="172"/>
    </location>
</feature>
<dbReference type="GO" id="GO:0032259">
    <property type="term" value="P:methylation"/>
    <property type="evidence" value="ECO:0007669"/>
    <property type="project" value="UniProtKB-KW"/>
</dbReference>
<keyword evidence="3" id="KW-0489">Methyltransferase</keyword>
<proteinExistence type="predicted"/>
<name>A0ABP6SDZ2_9ACTN</name>
<feature type="domain" description="THUMP-like" evidence="2">
    <location>
        <begin position="319"/>
        <end position="391"/>
    </location>
</feature>
<keyword evidence="3" id="KW-0808">Transferase</keyword>